<protein>
    <recommendedName>
        <fullName evidence="2">Imm-5-like domain-containing protein</fullName>
    </recommendedName>
</protein>
<evidence type="ECO:0000313" key="4">
    <source>
        <dbReference type="Proteomes" id="UP001500432"/>
    </source>
</evidence>
<evidence type="ECO:0000256" key="1">
    <source>
        <dbReference type="SAM" id="MobiDB-lite"/>
    </source>
</evidence>
<gene>
    <name evidence="3" type="ORF">GCM10009849_25620</name>
</gene>
<feature type="region of interest" description="Disordered" evidence="1">
    <location>
        <begin position="88"/>
        <end position="114"/>
    </location>
</feature>
<sequence>MAAGQQSEAEHHALALWAADCAERVLPLFERERHDDDRPRRAVEAARAWLRGEIEVFQARAAAMAAHDAAQAAQSAAARSAARAAEHAAATAHVASHAKKAASYADRAEREGAA</sequence>
<feature type="compositionally biased region" description="Low complexity" evidence="1">
    <location>
        <begin position="88"/>
        <end position="105"/>
    </location>
</feature>
<comment type="caution">
    <text evidence="3">The sequence shown here is derived from an EMBL/GenBank/DDBJ whole genome shotgun (WGS) entry which is preliminary data.</text>
</comment>
<keyword evidence="4" id="KW-1185">Reference proteome</keyword>
<organism evidence="3 4">
    <name type="scientific">Sinomonas flava</name>
    <dbReference type="NCBI Taxonomy" id="496857"/>
    <lineage>
        <taxon>Bacteria</taxon>
        <taxon>Bacillati</taxon>
        <taxon>Actinomycetota</taxon>
        <taxon>Actinomycetes</taxon>
        <taxon>Micrococcales</taxon>
        <taxon>Micrococcaceae</taxon>
        <taxon>Sinomonas</taxon>
    </lineage>
</organism>
<proteinExistence type="predicted"/>
<evidence type="ECO:0000259" key="2">
    <source>
        <dbReference type="Pfam" id="PF21805"/>
    </source>
</evidence>
<evidence type="ECO:0000313" key="3">
    <source>
        <dbReference type="EMBL" id="GAA2201377.1"/>
    </source>
</evidence>
<dbReference type="Pfam" id="PF21805">
    <property type="entry name" value="Imm5_like"/>
    <property type="match status" value="1"/>
</dbReference>
<dbReference type="RefSeq" id="WP_344300119.1">
    <property type="nucleotide sequence ID" value="NZ_BAAAQW010000006.1"/>
</dbReference>
<dbReference type="EMBL" id="BAAAQW010000006">
    <property type="protein sequence ID" value="GAA2201377.1"/>
    <property type="molecule type" value="Genomic_DNA"/>
</dbReference>
<reference evidence="3 4" key="1">
    <citation type="journal article" date="2019" name="Int. J. Syst. Evol. Microbiol.">
        <title>The Global Catalogue of Microorganisms (GCM) 10K type strain sequencing project: providing services to taxonomists for standard genome sequencing and annotation.</title>
        <authorList>
            <consortium name="The Broad Institute Genomics Platform"/>
            <consortium name="The Broad Institute Genome Sequencing Center for Infectious Disease"/>
            <person name="Wu L."/>
            <person name="Ma J."/>
        </authorList>
    </citation>
    <scope>NUCLEOTIDE SEQUENCE [LARGE SCALE GENOMIC DNA]</scope>
    <source>
        <strain evidence="3 4">JCM 16034</strain>
    </source>
</reference>
<accession>A0ABN3BX18</accession>
<feature type="domain" description="Imm-5-like" evidence="2">
    <location>
        <begin position="7"/>
        <end position="107"/>
    </location>
</feature>
<name>A0ABN3BX18_9MICC</name>
<dbReference type="Proteomes" id="UP001500432">
    <property type="component" value="Unassembled WGS sequence"/>
</dbReference>
<dbReference type="InterPro" id="IPR048667">
    <property type="entry name" value="Imm5-like"/>
</dbReference>